<evidence type="ECO:0000256" key="9">
    <source>
        <dbReference type="SAM" id="MobiDB-lite"/>
    </source>
</evidence>
<keyword evidence="5" id="KW-0805">Transcription regulation</keyword>
<dbReference type="InterPro" id="IPR011333">
    <property type="entry name" value="SKP1/BTB/POZ_sf"/>
</dbReference>
<dbReference type="GO" id="GO:0016199">
    <property type="term" value="P:axon midline choice point recognition"/>
    <property type="evidence" value="ECO:0007669"/>
    <property type="project" value="UniProtKB-ARBA"/>
</dbReference>
<evidence type="ECO:0000313" key="11">
    <source>
        <dbReference type="EMBL" id="JAT35760.1"/>
    </source>
</evidence>
<keyword evidence="6" id="KW-0804">Transcription</keyword>
<accession>A0A1B6MIH4</accession>
<keyword evidence="2" id="KW-0217">Developmental protein</keyword>
<sequence>MSGMTAAAPAPGTRFMVQWEEHPMHLATRLGYLLEHQSLVDVTLMCNTHTLKVHRSVLAACSPYFESVLQRQLGNHPLIVLKDMKFCVLKSLIEFMYCGETSVTEENLNPLMEAAKFFEVKGLCTMSKEVLGGERPSPNKPVTANPVNGTSNSIADIIPTTGYRGRGRKPGVGRGRRNLTSMLVPPLTGQGAPQAETAQIMLSLSSNTSGSGATLQTTSRNVRISPNSRTGRPLQPVSALLRNGSLDTTDLRALREQLNLEPRRRGRRRQNFGLGRGRIKDLADTKFGIQAIKKEVDDIQQKDGILVKPLASKVNLFGNNGNNDAKSPLLASLLSKAEALAKAKVKNENDGGDGQTSEQETVLYQFDGESSGASKYLDALKEAGLPTDVPVLIDNGDGNYVTLTEDVLMNVLGNNEEFQFQVTEATLEQGDVSEGIVLQDGTIMMTGKNGKSDFTGPLLTVSNKGKPVTIKGMKEVKGKRGPKPKQLVVKDIQAGKSEENITSPQKGVKKETGKKSVQELINEAVLESLKNGAATEAESDPDAVVLFEVTDNDKVCKYVVSSKEVSALKALNEQIEKQKRLNSPGEKKSPLPTVLDGNTNIAEIKLTVPKNSRKSIVSEVLARAHSLEHQVNTLLDQPSQENNVEKDNVDSPQLLDINMETDVLNDSSQLMNINPARDNLENPSMMDLSEEAQMLDVDNNLVVLNGESQIMQLKEQDGDMNMSDSENLIVMNDNNQMLQQEGIDLVEEPSEDSQLMQINE</sequence>
<dbReference type="GO" id="GO:0007464">
    <property type="term" value="P:R3/R4 cell fate commitment"/>
    <property type="evidence" value="ECO:0007669"/>
    <property type="project" value="UniProtKB-ARBA"/>
</dbReference>
<keyword evidence="4" id="KW-0524">Neurogenesis</keyword>
<keyword evidence="3" id="KW-0221">Differentiation</keyword>
<evidence type="ECO:0000256" key="8">
    <source>
        <dbReference type="ARBA" id="ARBA00037382"/>
    </source>
</evidence>
<evidence type="ECO:0000256" key="7">
    <source>
        <dbReference type="ARBA" id="ARBA00023242"/>
    </source>
</evidence>
<evidence type="ECO:0000259" key="10">
    <source>
        <dbReference type="PROSITE" id="PS50097"/>
    </source>
</evidence>
<evidence type="ECO:0000256" key="1">
    <source>
        <dbReference type="ARBA" id="ARBA00004123"/>
    </source>
</evidence>
<dbReference type="GO" id="GO:0008406">
    <property type="term" value="P:gonad development"/>
    <property type="evidence" value="ECO:0007669"/>
    <property type="project" value="UniProtKB-ARBA"/>
</dbReference>
<evidence type="ECO:0000256" key="4">
    <source>
        <dbReference type="ARBA" id="ARBA00022902"/>
    </source>
</evidence>
<feature type="region of interest" description="Disordered" evidence="9">
    <location>
        <begin position="131"/>
        <end position="154"/>
    </location>
</feature>
<organism evidence="11">
    <name type="scientific">Graphocephala atropunctata</name>
    <dbReference type="NCBI Taxonomy" id="36148"/>
    <lineage>
        <taxon>Eukaryota</taxon>
        <taxon>Metazoa</taxon>
        <taxon>Ecdysozoa</taxon>
        <taxon>Arthropoda</taxon>
        <taxon>Hexapoda</taxon>
        <taxon>Insecta</taxon>
        <taxon>Pterygota</taxon>
        <taxon>Neoptera</taxon>
        <taxon>Paraneoptera</taxon>
        <taxon>Hemiptera</taxon>
        <taxon>Auchenorrhyncha</taxon>
        <taxon>Membracoidea</taxon>
        <taxon>Cicadellidae</taxon>
        <taxon>Cicadellinae</taxon>
        <taxon>Cicadellini</taxon>
        <taxon>Graphocephala</taxon>
    </lineage>
</organism>
<dbReference type="InterPro" id="IPR000210">
    <property type="entry name" value="BTB/POZ_dom"/>
</dbReference>
<dbReference type="GO" id="GO:0005634">
    <property type="term" value="C:nucleus"/>
    <property type="evidence" value="ECO:0007669"/>
    <property type="project" value="UniProtKB-SubCell"/>
</dbReference>
<dbReference type="PROSITE" id="PS50097">
    <property type="entry name" value="BTB"/>
    <property type="match status" value="1"/>
</dbReference>
<evidence type="ECO:0000256" key="5">
    <source>
        <dbReference type="ARBA" id="ARBA00023015"/>
    </source>
</evidence>
<comment type="function">
    <text evidence="8">Putative transcription factor required for axon growth and guidance in the central and peripheral nervous systems. Repels CNS axons away from the midline by promoting the expression of the midline repellent sli and its receptor robo.</text>
</comment>
<keyword evidence="7" id="KW-0539">Nucleus</keyword>
<evidence type="ECO:0000256" key="2">
    <source>
        <dbReference type="ARBA" id="ARBA00022473"/>
    </source>
</evidence>
<dbReference type="GO" id="GO:0045476">
    <property type="term" value="P:nurse cell apoptotic process"/>
    <property type="evidence" value="ECO:0007669"/>
    <property type="project" value="UniProtKB-ARBA"/>
</dbReference>
<dbReference type="GO" id="GO:0045467">
    <property type="term" value="P:R7 cell development"/>
    <property type="evidence" value="ECO:0007669"/>
    <property type="project" value="UniProtKB-ARBA"/>
</dbReference>
<dbReference type="GO" id="GO:0006357">
    <property type="term" value="P:regulation of transcription by RNA polymerase II"/>
    <property type="evidence" value="ECO:0007669"/>
    <property type="project" value="TreeGrafter"/>
</dbReference>
<dbReference type="SMART" id="SM00225">
    <property type="entry name" value="BTB"/>
    <property type="match status" value="1"/>
</dbReference>
<evidence type="ECO:0000256" key="6">
    <source>
        <dbReference type="ARBA" id="ARBA00023163"/>
    </source>
</evidence>
<dbReference type="EMBL" id="GEBQ01004217">
    <property type="protein sequence ID" value="JAT35760.1"/>
    <property type="molecule type" value="Transcribed_RNA"/>
</dbReference>
<dbReference type="GO" id="GO:0035167">
    <property type="term" value="P:larval lymph gland hemopoiesis"/>
    <property type="evidence" value="ECO:0007669"/>
    <property type="project" value="UniProtKB-ARBA"/>
</dbReference>
<dbReference type="InterPro" id="IPR051095">
    <property type="entry name" value="Dros_DevTransReg"/>
</dbReference>
<proteinExistence type="predicted"/>
<dbReference type="AlphaFoldDB" id="A0A1B6MIH4"/>
<dbReference type="Pfam" id="PF00651">
    <property type="entry name" value="BTB"/>
    <property type="match status" value="1"/>
</dbReference>
<dbReference type="SUPFAM" id="SSF54695">
    <property type="entry name" value="POZ domain"/>
    <property type="match status" value="1"/>
</dbReference>
<feature type="non-terminal residue" evidence="11">
    <location>
        <position position="760"/>
    </location>
</feature>
<dbReference type="PANTHER" id="PTHR23110">
    <property type="entry name" value="BTB DOMAIN TRANSCRIPTION FACTOR"/>
    <property type="match status" value="1"/>
</dbReference>
<name>A0A1B6MIH4_9HEMI</name>
<feature type="compositionally biased region" description="Polar residues" evidence="9">
    <location>
        <begin position="140"/>
        <end position="154"/>
    </location>
</feature>
<dbReference type="CDD" id="cd18315">
    <property type="entry name" value="BTB_POZ_BAB-like"/>
    <property type="match status" value="1"/>
</dbReference>
<comment type="subcellular location">
    <subcellularLocation>
        <location evidence="1">Nucleus</location>
    </subcellularLocation>
</comment>
<dbReference type="Gene3D" id="3.30.710.10">
    <property type="entry name" value="Potassium Channel Kv1.1, Chain A"/>
    <property type="match status" value="1"/>
</dbReference>
<dbReference type="PANTHER" id="PTHR23110:SF111">
    <property type="entry name" value="LONGITUDINALS LACKING PROTEIN, ISOFORMS F_I_K_T"/>
    <property type="match status" value="1"/>
</dbReference>
<reference evidence="11" key="1">
    <citation type="submission" date="2015-11" db="EMBL/GenBank/DDBJ databases">
        <title>De novo transcriptome assembly of four potential Pierce s Disease insect vectors from Arizona vineyards.</title>
        <authorList>
            <person name="Tassone E.E."/>
        </authorList>
    </citation>
    <scope>NUCLEOTIDE SEQUENCE</scope>
</reference>
<feature type="domain" description="BTB" evidence="10">
    <location>
        <begin position="40"/>
        <end position="105"/>
    </location>
</feature>
<gene>
    <name evidence="11" type="ORF">g.28246</name>
</gene>
<protein>
    <recommendedName>
        <fullName evidence="10">BTB domain-containing protein</fullName>
    </recommendedName>
</protein>
<evidence type="ECO:0000256" key="3">
    <source>
        <dbReference type="ARBA" id="ARBA00022782"/>
    </source>
</evidence>
<dbReference type="GO" id="GO:0048813">
    <property type="term" value="P:dendrite morphogenesis"/>
    <property type="evidence" value="ECO:0007669"/>
    <property type="project" value="UniProtKB-ARBA"/>
</dbReference>
<dbReference type="GO" id="GO:0007526">
    <property type="term" value="P:larval somatic muscle development"/>
    <property type="evidence" value="ECO:0007669"/>
    <property type="project" value="UniProtKB-ARBA"/>
</dbReference>